<proteinExistence type="predicted"/>
<dbReference type="CDD" id="cd09917">
    <property type="entry name" value="F-box_SF"/>
    <property type="match status" value="1"/>
</dbReference>
<comment type="caution">
    <text evidence="2">The sequence shown here is derived from an EMBL/GenBank/DDBJ whole genome shotgun (WGS) entry which is preliminary data.</text>
</comment>
<dbReference type="InterPro" id="IPR036047">
    <property type="entry name" value="F-box-like_dom_sf"/>
</dbReference>
<dbReference type="PROSITE" id="PS50181">
    <property type="entry name" value="FBOX"/>
    <property type="match status" value="1"/>
</dbReference>
<organism evidence="2 3">
    <name type="scientific">Solanum commersonii</name>
    <name type="common">Commerson's wild potato</name>
    <name type="synonym">Commerson's nightshade</name>
    <dbReference type="NCBI Taxonomy" id="4109"/>
    <lineage>
        <taxon>Eukaryota</taxon>
        <taxon>Viridiplantae</taxon>
        <taxon>Streptophyta</taxon>
        <taxon>Embryophyta</taxon>
        <taxon>Tracheophyta</taxon>
        <taxon>Spermatophyta</taxon>
        <taxon>Magnoliopsida</taxon>
        <taxon>eudicotyledons</taxon>
        <taxon>Gunneridae</taxon>
        <taxon>Pentapetalae</taxon>
        <taxon>asterids</taxon>
        <taxon>lamiids</taxon>
        <taxon>Solanales</taxon>
        <taxon>Solanaceae</taxon>
        <taxon>Solanoideae</taxon>
        <taxon>Solaneae</taxon>
        <taxon>Solanum</taxon>
    </lineage>
</organism>
<dbReference type="Pfam" id="PF00646">
    <property type="entry name" value="F-box"/>
    <property type="match status" value="1"/>
</dbReference>
<evidence type="ECO:0000313" key="2">
    <source>
        <dbReference type="EMBL" id="KAG5604305.1"/>
    </source>
</evidence>
<name>A0A9J5YUR7_SOLCO</name>
<evidence type="ECO:0000259" key="1">
    <source>
        <dbReference type="PROSITE" id="PS50181"/>
    </source>
</evidence>
<dbReference type="EMBL" id="JACXVP010000005">
    <property type="protein sequence ID" value="KAG5604305.1"/>
    <property type="molecule type" value="Genomic_DNA"/>
</dbReference>
<dbReference type="InterPro" id="IPR001810">
    <property type="entry name" value="F-box_dom"/>
</dbReference>
<accession>A0A9J5YUR7</accession>
<feature type="domain" description="F-box" evidence="1">
    <location>
        <begin position="1"/>
        <end position="49"/>
    </location>
</feature>
<dbReference type="Gene3D" id="1.20.1280.50">
    <property type="match status" value="1"/>
</dbReference>
<evidence type="ECO:0000313" key="3">
    <source>
        <dbReference type="Proteomes" id="UP000824120"/>
    </source>
</evidence>
<dbReference type="SUPFAM" id="SSF81383">
    <property type="entry name" value="F-box domain"/>
    <property type="match status" value="1"/>
</dbReference>
<dbReference type="Proteomes" id="UP000824120">
    <property type="component" value="Chromosome 5"/>
</dbReference>
<keyword evidence="3" id="KW-1185">Reference proteome</keyword>
<protein>
    <recommendedName>
        <fullName evidence="1">F-box domain-containing protein</fullName>
    </recommendedName>
</protein>
<dbReference type="AlphaFoldDB" id="A0A9J5YUR7"/>
<reference evidence="2 3" key="1">
    <citation type="submission" date="2020-09" db="EMBL/GenBank/DDBJ databases">
        <title>De no assembly of potato wild relative species, Solanum commersonii.</title>
        <authorList>
            <person name="Cho K."/>
        </authorList>
    </citation>
    <scope>NUCLEOTIDE SEQUENCE [LARGE SCALE GENOMIC DNA]</scope>
    <source>
        <strain evidence="2">LZ3.2</strain>
        <tissue evidence="2">Leaf</tissue>
    </source>
</reference>
<sequence>MASIEILPYDISEKILSFLNLKHRATTCLVSRNWHHMIKSLDDHKFVQTNTVDTAIYTISHLVETAIPKTLSSSSNLLQTTLV</sequence>
<gene>
    <name evidence="2" type="ORF">H5410_025797</name>
</gene>
<dbReference type="SMART" id="SM00256">
    <property type="entry name" value="FBOX"/>
    <property type="match status" value="1"/>
</dbReference>